<evidence type="ECO:0000313" key="2">
    <source>
        <dbReference type="Proteomes" id="UP000019141"/>
    </source>
</evidence>
<dbReference type="SUPFAM" id="SSF88659">
    <property type="entry name" value="Sigma3 and sigma4 domains of RNA polymerase sigma factors"/>
    <property type="match status" value="1"/>
</dbReference>
<evidence type="ECO:0000313" key="1">
    <source>
        <dbReference type="EMBL" id="ETW98626.1"/>
    </source>
</evidence>
<dbReference type="EMBL" id="AZHW01000537">
    <property type="protein sequence ID" value="ETW98626.1"/>
    <property type="molecule type" value="Genomic_DNA"/>
</dbReference>
<dbReference type="Gene3D" id="1.10.10.10">
    <property type="entry name" value="Winged helix-like DNA-binding domain superfamily/Winged helix DNA-binding domain"/>
    <property type="match status" value="1"/>
</dbReference>
<proteinExistence type="predicted"/>
<sequence>MNPEQDMVSVEVWLQWFETHKSSQCRAYLCAAYGLNALDADALINTARIQVFRYWQTIRNPLAYFWQTLRRAVRHDLERQHTEQQQAGAYASQQQFLTTLETCTREDVDNLLEHATPTQYRVLEGFLDGYDDRQIASKLGSTPDAVRQARHAAYVAIRKRYTP</sequence>
<keyword evidence="2" id="KW-1185">Reference proteome</keyword>
<evidence type="ECO:0008006" key="3">
    <source>
        <dbReference type="Google" id="ProtNLM"/>
    </source>
</evidence>
<dbReference type="Proteomes" id="UP000019141">
    <property type="component" value="Unassembled WGS sequence"/>
</dbReference>
<reference evidence="1 2" key="1">
    <citation type="journal article" date="2014" name="Nature">
        <title>An environmental bacterial taxon with a large and distinct metabolic repertoire.</title>
        <authorList>
            <person name="Wilson M.C."/>
            <person name="Mori T."/>
            <person name="Ruckert C."/>
            <person name="Uria A.R."/>
            <person name="Helf M.J."/>
            <person name="Takada K."/>
            <person name="Gernert C."/>
            <person name="Steffens U.A."/>
            <person name="Heycke N."/>
            <person name="Schmitt S."/>
            <person name="Rinke C."/>
            <person name="Helfrich E.J."/>
            <person name="Brachmann A.O."/>
            <person name="Gurgui C."/>
            <person name="Wakimoto T."/>
            <person name="Kracht M."/>
            <person name="Crusemann M."/>
            <person name="Hentschel U."/>
            <person name="Abe I."/>
            <person name="Matsunaga S."/>
            <person name="Kalinowski J."/>
            <person name="Takeyama H."/>
            <person name="Piel J."/>
        </authorList>
    </citation>
    <scope>NUCLEOTIDE SEQUENCE [LARGE SCALE GENOMIC DNA]</scope>
    <source>
        <strain evidence="2">TSY1</strain>
    </source>
</reference>
<gene>
    <name evidence="1" type="ORF">ETSY1_18050</name>
</gene>
<organism evidence="1 2">
    <name type="scientific">Entotheonella factor</name>
    <dbReference type="NCBI Taxonomy" id="1429438"/>
    <lineage>
        <taxon>Bacteria</taxon>
        <taxon>Pseudomonadati</taxon>
        <taxon>Nitrospinota/Tectimicrobiota group</taxon>
        <taxon>Candidatus Tectimicrobiota</taxon>
        <taxon>Candidatus Entotheonellia</taxon>
        <taxon>Candidatus Entotheonellales</taxon>
        <taxon>Candidatus Entotheonellaceae</taxon>
        <taxon>Candidatus Entotheonella</taxon>
    </lineage>
</organism>
<comment type="caution">
    <text evidence="1">The sequence shown here is derived from an EMBL/GenBank/DDBJ whole genome shotgun (WGS) entry which is preliminary data.</text>
</comment>
<dbReference type="AlphaFoldDB" id="W4LMM2"/>
<dbReference type="HOGENOM" id="CLU_1624117_0_0_7"/>
<name>W4LMM2_ENTF1</name>
<dbReference type="InterPro" id="IPR036388">
    <property type="entry name" value="WH-like_DNA-bd_sf"/>
</dbReference>
<accession>W4LMM2</accession>
<protein>
    <recommendedName>
        <fullName evidence="3">RNA polymerase sigma factor 70 region 4 type 2 domain-containing protein</fullName>
    </recommendedName>
</protein>
<dbReference type="InterPro" id="IPR013324">
    <property type="entry name" value="RNA_pol_sigma_r3/r4-like"/>
</dbReference>